<evidence type="ECO:0000313" key="7">
    <source>
        <dbReference type="EMBL" id="GMS92553.1"/>
    </source>
</evidence>
<evidence type="ECO:0000313" key="8">
    <source>
        <dbReference type="Proteomes" id="UP001432027"/>
    </source>
</evidence>
<protein>
    <recommendedName>
        <fullName evidence="9">G protein-coupled receptor</fullName>
    </recommendedName>
</protein>
<dbReference type="AlphaFoldDB" id="A0AAV5TBH0"/>
<sequence length="177" mass="19600">LTSLESVVVVIHSCFAIISIALNSLLAYIVFRNTPKEFSTFGIMLKFHALIDLLTALSNASSMLRIIPVDWFVLYISYGPCGYFGTTTCFFFSIMMLGGMSINLHTILASFIYRLMMIRGKTLSAKETFGIICAIAMPIATILMTFAFISREDDAVVRSLLNALRPQYDADSHVVTG</sequence>
<dbReference type="SUPFAM" id="SSF81321">
    <property type="entry name" value="Family A G protein-coupled receptor-like"/>
    <property type="match status" value="1"/>
</dbReference>
<dbReference type="InterPro" id="IPR050920">
    <property type="entry name" value="Nematode_rcpt-like_delta"/>
</dbReference>
<dbReference type="Pfam" id="PF10317">
    <property type="entry name" value="7TM_GPCR_Srd"/>
    <property type="match status" value="1"/>
</dbReference>
<evidence type="ECO:0000256" key="1">
    <source>
        <dbReference type="ARBA" id="ARBA00004141"/>
    </source>
</evidence>
<gene>
    <name evidence="7" type="ORF">PENTCL1PPCAC_14728</name>
</gene>
<feature type="non-terminal residue" evidence="7">
    <location>
        <position position="177"/>
    </location>
</feature>
<keyword evidence="5 6" id="KW-0472">Membrane</keyword>
<dbReference type="EMBL" id="BTSX01000004">
    <property type="protein sequence ID" value="GMS92553.1"/>
    <property type="molecule type" value="Genomic_DNA"/>
</dbReference>
<dbReference type="Gene3D" id="1.20.1070.10">
    <property type="entry name" value="Rhodopsin 7-helix transmembrane proteins"/>
    <property type="match status" value="1"/>
</dbReference>
<evidence type="ECO:0000256" key="5">
    <source>
        <dbReference type="ARBA" id="ARBA00023136"/>
    </source>
</evidence>
<comment type="subcellular location">
    <subcellularLocation>
        <location evidence="1">Membrane</location>
        <topology evidence="1">Multi-pass membrane protein</topology>
    </subcellularLocation>
</comment>
<proteinExistence type="inferred from homology"/>
<evidence type="ECO:0008006" key="9">
    <source>
        <dbReference type="Google" id="ProtNLM"/>
    </source>
</evidence>
<comment type="caution">
    <text evidence="7">The sequence shown here is derived from an EMBL/GenBank/DDBJ whole genome shotgun (WGS) entry which is preliminary data.</text>
</comment>
<comment type="similarity">
    <text evidence="2">Belongs to the nematode receptor-like protein srd family.</text>
</comment>
<name>A0AAV5TBH0_9BILA</name>
<organism evidence="7 8">
    <name type="scientific">Pristionchus entomophagus</name>
    <dbReference type="NCBI Taxonomy" id="358040"/>
    <lineage>
        <taxon>Eukaryota</taxon>
        <taxon>Metazoa</taxon>
        <taxon>Ecdysozoa</taxon>
        <taxon>Nematoda</taxon>
        <taxon>Chromadorea</taxon>
        <taxon>Rhabditida</taxon>
        <taxon>Rhabditina</taxon>
        <taxon>Diplogasteromorpha</taxon>
        <taxon>Diplogasteroidea</taxon>
        <taxon>Neodiplogasteridae</taxon>
        <taxon>Pristionchus</taxon>
    </lineage>
</organism>
<feature type="non-terminal residue" evidence="7">
    <location>
        <position position="1"/>
    </location>
</feature>
<dbReference type="GO" id="GO:0016020">
    <property type="term" value="C:membrane"/>
    <property type="evidence" value="ECO:0007669"/>
    <property type="project" value="UniProtKB-SubCell"/>
</dbReference>
<feature type="transmembrane region" description="Helical" evidence="6">
    <location>
        <begin position="90"/>
        <end position="116"/>
    </location>
</feature>
<dbReference type="Proteomes" id="UP001432027">
    <property type="component" value="Unassembled WGS sequence"/>
</dbReference>
<dbReference type="PANTHER" id="PTHR22945">
    <property type="entry name" value="SERPENTINE RECEPTOR, CLASS D DELTA"/>
    <property type="match status" value="1"/>
</dbReference>
<keyword evidence="8" id="KW-1185">Reference proteome</keyword>
<keyword evidence="4 6" id="KW-1133">Transmembrane helix</keyword>
<evidence type="ECO:0000256" key="2">
    <source>
        <dbReference type="ARBA" id="ARBA00009166"/>
    </source>
</evidence>
<dbReference type="InterPro" id="IPR019421">
    <property type="entry name" value="7TM_GPCR_serpentine_rcpt_Srd"/>
</dbReference>
<dbReference type="PANTHER" id="PTHR22945:SF40">
    <property type="entry name" value="SERPENTINE RECEPTOR, CLASS D (DELTA)-RELATED"/>
    <property type="match status" value="1"/>
</dbReference>
<reference evidence="7" key="1">
    <citation type="submission" date="2023-10" db="EMBL/GenBank/DDBJ databases">
        <title>Genome assembly of Pristionchus species.</title>
        <authorList>
            <person name="Yoshida K."/>
            <person name="Sommer R.J."/>
        </authorList>
    </citation>
    <scope>NUCLEOTIDE SEQUENCE</scope>
    <source>
        <strain evidence="7">RS0144</strain>
    </source>
</reference>
<accession>A0AAV5TBH0</accession>
<feature type="transmembrane region" description="Helical" evidence="6">
    <location>
        <begin position="6"/>
        <end position="31"/>
    </location>
</feature>
<feature type="transmembrane region" description="Helical" evidence="6">
    <location>
        <begin position="128"/>
        <end position="149"/>
    </location>
</feature>
<evidence type="ECO:0000256" key="6">
    <source>
        <dbReference type="SAM" id="Phobius"/>
    </source>
</evidence>
<evidence type="ECO:0000256" key="3">
    <source>
        <dbReference type="ARBA" id="ARBA00022692"/>
    </source>
</evidence>
<keyword evidence="3 6" id="KW-0812">Transmembrane</keyword>
<evidence type="ECO:0000256" key="4">
    <source>
        <dbReference type="ARBA" id="ARBA00022989"/>
    </source>
</evidence>